<keyword evidence="9" id="KW-1185">Reference proteome</keyword>
<dbReference type="Pfam" id="PF00108">
    <property type="entry name" value="Thiolase_N"/>
    <property type="match status" value="1"/>
</dbReference>
<feature type="active site" description="Acyl-thioester intermediate" evidence="4">
    <location>
        <position position="89"/>
    </location>
</feature>
<protein>
    <submittedName>
        <fullName evidence="8">3-ketoacyl-CoA thiolase</fullName>
        <ecNumber evidence="8">2.3.1.16</ecNumber>
    </submittedName>
</protein>
<feature type="domain" description="Thiolase N-terminal" evidence="6">
    <location>
        <begin position="5"/>
        <end position="280"/>
    </location>
</feature>
<comment type="caution">
    <text evidence="8">The sequence shown here is derived from an EMBL/GenBank/DDBJ whole genome shotgun (WGS) entry which is preliminary data.</text>
</comment>
<sequence length="429" mass="45392">MSDRIAIIDGIRTPFAKAGTDLAAMKAQKLASIVIRELLDRTAIDPELVDEVIVGCVANPMDAANVGRVAALMAGLPQRSRGYTVSRNCAAGFESVTSGYEKLFCGAAEVVIAGGTESMSNIPLIYNKHMTGLLTDLMRSKSAIAKLKTLASFRPHFLKPVIGVVCGLTDPVCGLSMGQTAENIAMRYGITRDEQDEFALSSHKKAVAARDKLAEEIVAVPVGPDYKSVCEEDNGPRPEQTLKALGKLKPYFDRQSGTVTVGNACPITDGASAMLMMKESKADALGLTPLGFIKSYAYEGLDPAVMGLGPVHAISTALNKAAMELDQMSFVEINEAFAAQVIGCVKLIQCDDFAKKHLGRDQAIGQLEPARLNVNGGAIALGHPVGVTGNRLILTALRELKRRGDDHAIVSLCVGGGQGGAVILERAKL</sequence>
<dbReference type="NCBIfam" id="TIGR01930">
    <property type="entry name" value="AcCoA-C-Actrans"/>
    <property type="match status" value="1"/>
</dbReference>
<dbReference type="InterPro" id="IPR020616">
    <property type="entry name" value="Thiolase_N"/>
</dbReference>
<dbReference type="InterPro" id="IPR002155">
    <property type="entry name" value="Thiolase"/>
</dbReference>
<dbReference type="InterPro" id="IPR020613">
    <property type="entry name" value="Thiolase_CS"/>
</dbReference>
<evidence type="ECO:0000259" key="6">
    <source>
        <dbReference type="Pfam" id="PF00108"/>
    </source>
</evidence>
<dbReference type="Pfam" id="PF02803">
    <property type="entry name" value="Thiolase_C"/>
    <property type="match status" value="1"/>
</dbReference>
<dbReference type="InterPro" id="IPR020617">
    <property type="entry name" value="Thiolase_C"/>
</dbReference>
<organism evidence="8 9">
    <name type="scientific">Rubripirellula obstinata</name>
    <dbReference type="NCBI Taxonomy" id="406547"/>
    <lineage>
        <taxon>Bacteria</taxon>
        <taxon>Pseudomonadati</taxon>
        <taxon>Planctomycetota</taxon>
        <taxon>Planctomycetia</taxon>
        <taxon>Pirellulales</taxon>
        <taxon>Pirellulaceae</taxon>
        <taxon>Rubripirellula</taxon>
    </lineage>
</organism>
<dbReference type="PROSITE" id="PS00737">
    <property type="entry name" value="THIOLASE_2"/>
    <property type="match status" value="1"/>
</dbReference>
<dbReference type="PANTHER" id="PTHR18919:SF107">
    <property type="entry name" value="ACETYL-COA ACETYLTRANSFERASE, CYTOSOLIC"/>
    <property type="match status" value="1"/>
</dbReference>
<feature type="active site" description="Proton acceptor" evidence="4">
    <location>
        <position position="383"/>
    </location>
</feature>
<dbReference type="SUPFAM" id="SSF53901">
    <property type="entry name" value="Thiolase-like"/>
    <property type="match status" value="2"/>
</dbReference>
<dbReference type="CDD" id="cd00751">
    <property type="entry name" value="thiolase"/>
    <property type="match status" value="1"/>
</dbReference>
<dbReference type="PANTHER" id="PTHR18919">
    <property type="entry name" value="ACETYL-COA C-ACYLTRANSFERASE"/>
    <property type="match status" value="1"/>
</dbReference>
<evidence type="ECO:0000256" key="3">
    <source>
        <dbReference type="ARBA" id="ARBA00023315"/>
    </source>
</evidence>
<dbReference type="PROSITE" id="PS00099">
    <property type="entry name" value="THIOLASE_3"/>
    <property type="match status" value="1"/>
</dbReference>
<dbReference type="EMBL" id="VRLW01000001">
    <property type="protein sequence ID" value="KAA1261410.1"/>
    <property type="molecule type" value="Genomic_DNA"/>
</dbReference>
<dbReference type="AlphaFoldDB" id="A0A5B1CP76"/>
<name>A0A5B1CP76_9BACT</name>
<dbReference type="InterPro" id="IPR016039">
    <property type="entry name" value="Thiolase-like"/>
</dbReference>
<dbReference type="Gene3D" id="3.40.47.10">
    <property type="match status" value="1"/>
</dbReference>
<dbReference type="GO" id="GO:0003988">
    <property type="term" value="F:acetyl-CoA C-acyltransferase activity"/>
    <property type="evidence" value="ECO:0007669"/>
    <property type="project" value="UniProtKB-EC"/>
</dbReference>
<dbReference type="EC" id="2.3.1.16" evidence="8"/>
<dbReference type="RefSeq" id="WP_068257955.1">
    <property type="nucleotide sequence ID" value="NZ_LWSK01000001.1"/>
</dbReference>
<feature type="active site" description="Proton acceptor" evidence="4">
    <location>
        <position position="413"/>
    </location>
</feature>
<dbReference type="InterPro" id="IPR020610">
    <property type="entry name" value="Thiolase_AS"/>
</dbReference>
<evidence type="ECO:0000256" key="1">
    <source>
        <dbReference type="ARBA" id="ARBA00010982"/>
    </source>
</evidence>
<dbReference type="PIRSF" id="PIRSF000429">
    <property type="entry name" value="Ac-CoA_Ac_transf"/>
    <property type="match status" value="1"/>
</dbReference>
<keyword evidence="3 5" id="KW-0012">Acyltransferase</keyword>
<evidence type="ECO:0000259" key="7">
    <source>
        <dbReference type="Pfam" id="PF02803"/>
    </source>
</evidence>
<accession>A0A5B1CP76</accession>
<gene>
    <name evidence="8" type="primary">fadI</name>
    <name evidence="8" type="ORF">LF1_39570</name>
</gene>
<reference evidence="8 9" key="1">
    <citation type="submission" date="2019-08" db="EMBL/GenBank/DDBJ databases">
        <title>Deep-cultivation of Planctomycetes and their phenomic and genomic characterization uncovers novel biology.</title>
        <authorList>
            <person name="Wiegand S."/>
            <person name="Jogler M."/>
            <person name="Boedeker C."/>
            <person name="Pinto D."/>
            <person name="Vollmers J."/>
            <person name="Rivas-Marin E."/>
            <person name="Kohn T."/>
            <person name="Peeters S.H."/>
            <person name="Heuer A."/>
            <person name="Rast P."/>
            <person name="Oberbeckmann S."/>
            <person name="Bunk B."/>
            <person name="Jeske O."/>
            <person name="Meyerdierks A."/>
            <person name="Storesund J.E."/>
            <person name="Kallscheuer N."/>
            <person name="Luecker S."/>
            <person name="Lage O.M."/>
            <person name="Pohl T."/>
            <person name="Merkel B.J."/>
            <person name="Hornburger P."/>
            <person name="Mueller R.-W."/>
            <person name="Bruemmer F."/>
            <person name="Labrenz M."/>
            <person name="Spormann A.M."/>
            <person name="Op Den Camp H."/>
            <person name="Overmann J."/>
            <person name="Amann R."/>
            <person name="Jetten M.S.M."/>
            <person name="Mascher T."/>
            <person name="Medema M.H."/>
            <person name="Devos D.P."/>
            <person name="Kaster A.-K."/>
            <person name="Ovreas L."/>
            <person name="Rohde M."/>
            <person name="Galperin M.Y."/>
            <person name="Jogler C."/>
        </authorList>
    </citation>
    <scope>NUCLEOTIDE SEQUENCE [LARGE SCALE GENOMIC DNA]</scope>
    <source>
        <strain evidence="8 9">LF1</strain>
    </source>
</reference>
<keyword evidence="2 5" id="KW-0808">Transferase</keyword>
<comment type="similarity">
    <text evidence="1 5">Belongs to the thiolase-like superfamily. Thiolase family.</text>
</comment>
<evidence type="ECO:0000313" key="9">
    <source>
        <dbReference type="Proteomes" id="UP000322699"/>
    </source>
</evidence>
<proteinExistence type="inferred from homology"/>
<dbReference type="OrthoDB" id="9764892at2"/>
<evidence type="ECO:0000256" key="2">
    <source>
        <dbReference type="ARBA" id="ARBA00022679"/>
    </source>
</evidence>
<dbReference type="Proteomes" id="UP000322699">
    <property type="component" value="Unassembled WGS sequence"/>
</dbReference>
<evidence type="ECO:0000256" key="4">
    <source>
        <dbReference type="PIRSR" id="PIRSR000429-1"/>
    </source>
</evidence>
<feature type="domain" description="Thiolase C-terminal" evidence="7">
    <location>
        <begin position="288"/>
        <end position="426"/>
    </location>
</feature>
<evidence type="ECO:0000313" key="8">
    <source>
        <dbReference type="EMBL" id="KAA1261410.1"/>
    </source>
</evidence>
<evidence type="ECO:0000256" key="5">
    <source>
        <dbReference type="RuleBase" id="RU003557"/>
    </source>
</evidence>